<feature type="region of interest" description="Disordered" evidence="5">
    <location>
        <begin position="467"/>
        <end position="578"/>
    </location>
</feature>
<dbReference type="PROSITE" id="PS50014">
    <property type="entry name" value="BROMODOMAIN_2"/>
    <property type="match status" value="1"/>
</dbReference>
<dbReference type="AlphaFoldDB" id="A0AAQ3JRL4"/>
<evidence type="ECO:0000259" key="6">
    <source>
        <dbReference type="PROSITE" id="PS50014"/>
    </source>
</evidence>
<feature type="domain" description="NET" evidence="7">
    <location>
        <begin position="379"/>
        <end position="460"/>
    </location>
</feature>
<evidence type="ECO:0000256" key="5">
    <source>
        <dbReference type="SAM" id="MobiDB-lite"/>
    </source>
</evidence>
<feature type="region of interest" description="Disordered" evidence="5">
    <location>
        <begin position="313"/>
        <end position="403"/>
    </location>
</feature>
<keyword evidence="1" id="KW-0805">Transcription regulation</keyword>
<dbReference type="PRINTS" id="PR00503">
    <property type="entry name" value="BROMODOMAIN"/>
</dbReference>
<dbReference type="Pfam" id="PF17035">
    <property type="entry name" value="BET"/>
    <property type="match status" value="1"/>
</dbReference>
<name>A0AAQ3JRL4_9LILI</name>
<keyword evidence="9" id="KW-1185">Reference proteome</keyword>
<feature type="compositionally biased region" description="Pro residues" evidence="5">
    <location>
        <begin position="322"/>
        <end position="342"/>
    </location>
</feature>
<evidence type="ECO:0000256" key="4">
    <source>
        <dbReference type="PROSITE-ProRule" id="PRU00035"/>
    </source>
</evidence>
<feature type="compositionally biased region" description="Polar residues" evidence="5">
    <location>
        <begin position="471"/>
        <end position="481"/>
    </location>
</feature>
<evidence type="ECO:0000259" key="7">
    <source>
        <dbReference type="PROSITE" id="PS51525"/>
    </source>
</evidence>
<dbReference type="PROSITE" id="PS51525">
    <property type="entry name" value="NET"/>
    <property type="match status" value="1"/>
</dbReference>
<gene>
    <name evidence="8" type="ORF">Cni_G03703</name>
</gene>
<feature type="compositionally biased region" description="Polar residues" evidence="5">
    <location>
        <begin position="144"/>
        <end position="157"/>
    </location>
</feature>
<evidence type="ECO:0000313" key="9">
    <source>
        <dbReference type="Proteomes" id="UP001327560"/>
    </source>
</evidence>
<dbReference type="InterPro" id="IPR027353">
    <property type="entry name" value="NET_dom"/>
</dbReference>
<dbReference type="Pfam" id="PF00439">
    <property type="entry name" value="Bromodomain"/>
    <property type="match status" value="1"/>
</dbReference>
<keyword evidence="2 4" id="KW-0103">Bromodomain</keyword>
<feature type="domain" description="Bromo" evidence="6">
    <location>
        <begin position="198"/>
        <end position="270"/>
    </location>
</feature>
<feature type="compositionally biased region" description="Acidic residues" evidence="5">
    <location>
        <begin position="560"/>
        <end position="570"/>
    </location>
</feature>
<dbReference type="SMART" id="SM00297">
    <property type="entry name" value="BROMO"/>
    <property type="match status" value="1"/>
</dbReference>
<evidence type="ECO:0000256" key="3">
    <source>
        <dbReference type="ARBA" id="ARBA00023163"/>
    </source>
</evidence>
<evidence type="ECO:0000256" key="2">
    <source>
        <dbReference type="ARBA" id="ARBA00023117"/>
    </source>
</evidence>
<dbReference type="InterPro" id="IPR038336">
    <property type="entry name" value="NET_sf"/>
</dbReference>
<dbReference type="EMBL" id="CP136890">
    <property type="protein sequence ID" value="WOK94998.1"/>
    <property type="molecule type" value="Genomic_DNA"/>
</dbReference>
<dbReference type="Gene3D" id="1.20.1270.220">
    <property type="match status" value="1"/>
</dbReference>
<feature type="region of interest" description="Disordered" evidence="5">
    <location>
        <begin position="138"/>
        <end position="180"/>
    </location>
</feature>
<reference evidence="8 9" key="1">
    <citation type="submission" date="2023-10" db="EMBL/GenBank/DDBJ databases">
        <title>Chromosome-scale genome assembly provides insights into flower coloration mechanisms of Canna indica.</title>
        <authorList>
            <person name="Li C."/>
        </authorList>
    </citation>
    <scope>NUCLEOTIDE SEQUENCE [LARGE SCALE GENOMIC DNA]</scope>
    <source>
        <tissue evidence="8">Flower</tissue>
    </source>
</reference>
<keyword evidence="3" id="KW-0804">Transcription</keyword>
<protein>
    <submittedName>
        <fullName evidence="8">Transcription factor GTE7-like</fullName>
    </submittedName>
</protein>
<dbReference type="InterPro" id="IPR036427">
    <property type="entry name" value="Bromodomain-like_sf"/>
</dbReference>
<dbReference type="Gene3D" id="1.20.920.10">
    <property type="entry name" value="Bromodomain-like"/>
    <property type="match status" value="1"/>
</dbReference>
<dbReference type="PANTHER" id="PTHR45926">
    <property type="entry name" value="OSJNBA0053K19.4 PROTEIN"/>
    <property type="match status" value="1"/>
</dbReference>
<proteinExistence type="predicted"/>
<organism evidence="8 9">
    <name type="scientific">Canna indica</name>
    <name type="common">Indian-shot</name>
    <dbReference type="NCBI Taxonomy" id="4628"/>
    <lineage>
        <taxon>Eukaryota</taxon>
        <taxon>Viridiplantae</taxon>
        <taxon>Streptophyta</taxon>
        <taxon>Embryophyta</taxon>
        <taxon>Tracheophyta</taxon>
        <taxon>Spermatophyta</taxon>
        <taxon>Magnoliopsida</taxon>
        <taxon>Liliopsida</taxon>
        <taxon>Zingiberales</taxon>
        <taxon>Cannaceae</taxon>
        <taxon>Canna</taxon>
    </lineage>
</organism>
<evidence type="ECO:0000313" key="8">
    <source>
        <dbReference type="EMBL" id="WOK94998.1"/>
    </source>
</evidence>
<feature type="compositionally biased region" description="Basic and acidic residues" evidence="5">
    <location>
        <begin position="380"/>
        <end position="397"/>
    </location>
</feature>
<dbReference type="InterPro" id="IPR001487">
    <property type="entry name" value="Bromodomain"/>
</dbReference>
<accession>A0AAQ3JRL4</accession>
<evidence type="ECO:0000256" key="1">
    <source>
        <dbReference type="ARBA" id="ARBA00023015"/>
    </source>
</evidence>
<sequence length="578" mass="63256">MLMASAILASSNEPYWLENNDFMKNPISNPNPRSGPNPYAGDYAGERSTRFHAMEQEAPPDSTAAVSEDSSSFKRNASGLNRRWEPGGAVGGHYVSFNISTYSRMELRELKRRLAFELEQVRSLISRIESRDIQSSRLARLGPTGNQSSGRDVNSASLHPLGSLPSRGSDPSLAAPRNTDKLRSAMMKKCGQILSKLMKNKKSIWFNSPVDAVAMSLHDYFQIIKNPMDLGTVKTKLNKGLYPSPEDFAADIRLTFNNALIYNPEGHEVHMLADQYLRQFESLFLPAYQRYEMQLSSIGQEERLMLSTGSRVPLGEMASKPKPLPALPPPMATSKAPPPRPIPTVSNPASVPPLIQDKHPQQQTQPNVARTVAGKLPKPKAKDPNKRSMSLEEKQKLSDGLQSLPPEKMANVLHIVRKRNVHAMQNGDEIELDIDTMDTDTLWDLDRFLCNCKKMLNKMKRQEAIARNLIPPSSTGHSASAPSARAETGDGSPMAIDTDETSAANKVKKGSAAEEDVDIGDNLPLANYPSVEIEKDTGCASSSSSSDSDSSSSSSSDSDSSTDSDSDGDEAQSPRNQN</sequence>
<dbReference type="Proteomes" id="UP001327560">
    <property type="component" value="Chromosome 1"/>
</dbReference>
<feature type="compositionally biased region" description="Low complexity" evidence="5">
    <location>
        <begin position="541"/>
        <end position="559"/>
    </location>
</feature>
<dbReference type="SUPFAM" id="SSF47370">
    <property type="entry name" value="Bromodomain"/>
    <property type="match status" value="1"/>
</dbReference>